<dbReference type="EMBL" id="JANPWB010000001">
    <property type="protein sequence ID" value="KAJ1219104.1"/>
    <property type="molecule type" value="Genomic_DNA"/>
</dbReference>
<sequence>MALAHPQDGEGLRVHGDSHEATINTRSVKGTEPGQNETAVIFFSLSDQSGDGDDSSTSTEPEFNGSFTASTAFLVGLNETISMKGAKGTDFGKMNVDKTEEKKKKSAKEATAMSWDYTATQQLKDNSDNLCKGPADLVPGFAENCEPPSLHLSYQIMMLQHKQIQSENKKARIASKQ</sequence>
<dbReference type="AlphaFoldDB" id="A0AAV7X0V4"/>
<evidence type="ECO:0000313" key="2">
    <source>
        <dbReference type="EMBL" id="KAJ1219104.1"/>
    </source>
</evidence>
<evidence type="ECO:0000256" key="1">
    <source>
        <dbReference type="SAM" id="MobiDB-lite"/>
    </source>
</evidence>
<accession>A0AAV7X0V4</accession>
<protein>
    <submittedName>
        <fullName evidence="2">Uncharacterized protein</fullName>
    </submittedName>
</protein>
<feature type="region of interest" description="Disordered" evidence="1">
    <location>
        <begin position="85"/>
        <end position="110"/>
    </location>
</feature>
<gene>
    <name evidence="2" type="ORF">NDU88_006675</name>
</gene>
<name>A0AAV7X0V4_PLEWA</name>
<comment type="caution">
    <text evidence="2">The sequence shown here is derived from an EMBL/GenBank/DDBJ whole genome shotgun (WGS) entry which is preliminary data.</text>
</comment>
<reference evidence="2" key="1">
    <citation type="journal article" date="2022" name="bioRxiv">
        <title>Sequencing and chromosome-scale assembly of the giantPleurodeles waltlgenome.</title>
        <authorList>
            <person name="Brown T."/>
            <person name="Elewa A."/>
            <person name="Iarovenko S."/>
            <person name="Subramanian E."/>
            <person name="Araus A.J."/>
            <person name="Petzold A."/>
            <person name="Susuki M."/>
            <person name="Suzuki K.-i.T."/>
            <person name="Hayashi T."/>
            <person name="Toyoda A."/>
            <person name="Oliveira C."/>
            <person name="Osipova E."/>
            <person name="Leigh N.D."/>
            <person name="Simon A."/>
            <person name="Yun M.H."/>
        </authorList>
    </citation>
    <scope>NUCLEOTIDE SEQUENCE</scope>
    <source>
        <strain evidence="2">20211129_DDA</strain>
        <tissue evidence="2">Liver</tissue>
    </source>
</reference>
<proteinExistence type="predicted"/>
<organism evidence="2 3">
    <name type="scientific">Pleurodeles waltl</name>
    <name type="common">Iberian ribbed newt</name>
    <dbReference type="NCBI Taxonomy" id="8319"/>
    <lineage>
        <taxon>Eukaryota</taxon>
        <taxon>Metazoa</taxon>
        <taxon>Chordata</taxon>
        <taxon>Craniata</taxon>
        <taxon>Vertebrata</taxon>
        <taxon>Euteleostomi</taxon>
        <taxon>Amphibia</taxon>
        <taxon>Batrachia</taxon>
        <taxon>Caudata</taxon>
        <taxon>Salamandroidea</taxon>
        <taxon>Salamandridae</taxon>
        <taxon>Pleurodelinae</taxon>
        <taxon>Pleurodeles</taxon>
    </lineage>
</organism>
<dbReference type="Proteomes" id="UP001066276">
    <property type="component" value="Chromosome 1_1"/>
</dbReference>
<keyword evidence="3" id="KW-1185">Reference proteome</keyword>
<evidence type="ECO:0000313" key="3">
    <source>
        <dbReference type="Proteomes" id="UP001066276"/>
    </source>
</evidence>